<organism evidence="9 10">
    <name type="scientific">Collybia nuda</name>
    <dbReference type="NCBI Taxonomy" id="64659"/>
    <lineage>
        <taxon>Eukaryota</taxon>
        <taxon>Fungi</taxon>
        <taxon>Dikarya</taxon>
        <taxon>Basidiomycota</taxon>
        <taxon>Agaricomycotina</taxon>
        <taxon>Agaricomycetes</taxon>
        <taxon>Agaricomycetidae</taxon>
        <taxon>Agaricales</taxon>
        <taxon>Tricholomatineae</taxon>
        <taxon>Clitocybaceae</taxon>
        <taxon>Collybia</taxon>
    </lineage>
</organism>
<dbReference type="OrthoDB" id="5985073at2759"/>
<dbReference type="GO" id="GO:0005886">
    <property type="term" value="C:plasma membrane"/>
    <property type="evidence" value="ECO:0007669"/>
    <property type="project" value="TreeGrafter"/>
</dbReference>
<evidence type="ECO:0000256" key="5">
    <source>
        <dbReference type="ARBA" id="ARBA00023136"/>
    </source>
</evidence>
<evidence type="ECO:0000256" key="1">
    <source>
        <dbReference type="ARBA" id="ARBA00004167"/>
    </source>
</evidence>
<gene>
    <name evidence="9" type="ORF">BDZ94DRAFT_1375657</name>
</gene>
<feature type="domain" description="WSC" evidence="8">
    <location>
        <begin position="79"/>
        <end position="171"/>
    </location>
</feature>
<keyword evidence="5" id="KW-0472">Membrane</keyword>
<dbReference type="EMBL" id="MU150295">
    <property type="protein sequence ID" value="KAF9460644.1"/>
    <property type="molecule type" value="Genomic_DNA"/>
</dbReference>
<keyword evidence="3" id="KW-0732">Signal</keyword>
<evidence type="ECO:0000256" key="6">
    <source>
        <dbReference type="ARBA" id="ARBA00023180"/>
    </source>
</evidence>
<evidence type="ECO:0000259" key="8">
    <source>
        <dbReference type="PROSITE" id="PS51212"/>
    </source>
</evidence>
<evidence type="ECO:0000313" key="9">
    <source>
        <dbReference type="EMBL" id="KAF9460644.1"/>
    </source>
</evidence>
<dbReference type="PROSITE" id="PS51212">
    <property type="entry name" value="WSC"/>
    <property type="match status" value="2"/>
</dbReference>
<evidence type="ECO:0000313" key="10">
    <source>
        <dbReference type="Proteomes" id="UP000807353"/>
    </source>
</evidence>
<dbReference type="PRINTS" id="PR01217">
    <property type="entry name" value="PRICHEXTENSN"/>
</dbReference>
<feature type="domain" description="WSC" evidence="8">
    <location>
        <begin position="1"/>
        <end position="67"/>
    </location>
</feature>
<proteinExistence type="predicted"/>
<feature type="compositionally biased region" description="Low complexity" evidence="7">
    <location>
        <begin position="218"/>
        <end position="257"/>
    </location>
</feature>
<dbReference type="AlphaFoldDB" id="A0A9P6CH71"/>
<keyword evidence="6" id="KW-0325">Glycoprotein</keyword>
<evidence type="ECO:0000256" key="3">
    <source>
        <dbReference type="ARBA" id="ARBA00022729"/>
    </source>
</evidence>
<keyword evidence="4" id="KW-1133">Transmembrane helix</keyword>
<reference evidence="9" key="1">
    <citation type="submission" date="2020-11" db="EMBL/GenBank/DDBJ databases">
        <authorList>
            <consortium name="DOE Joint Genome Institute"/>
            <person name="Ahrendt S."/>
            <person name="Riley R."/>
            <person name="Andreopoulos W."/>
            <person name="Labutti K."/>
            <person name="Pangilinan J."/>
            <person name="Ruiz-Duenas F.J."/>
            <person name="Barrasa J.M."/>
            <person name="Sanchez-Garcia M."/>
            <person name="Camarero S."/>
            <person name="Miyauchi S."/>
            <person name="Serrano A."/>
            <person name="Linde D."/>
            <person name="Babiker R."/>
            <person name="Drula E."/>
            <person name="Ayuso-Fernandez I."/>
            <person name="Pacheco R."/>
            <person name="Padilla G."/>
            <person name="Ferreira P."/>
            <person name="Barriuso J."/>
            <person name="Kellner H."/>
            <person name="Castanera R."/>
            <person name="Alfaro M."/>
            <person name="Ramirez L."/>
            <person name="Pisabarro A.G."/>
            <person name="Kuo A."/>
            <person name="Tritt A."/>
            <person name="Lipzen A."/>
            <person name="He G."/>
            <person name="Yan M."/>
            <person name="Ng V."/>
            <person name="Cullen D."/>
            <person name="Martin F."/>
            <person name="Rosso M.-N."/>
            <person name="Henrissat B."/>
            <person name="Hibbett D."/>
            <person name="Martinez A.T."/>
            <person name="Grigoriev I.V."/>
        </authorList>
    </citation>
    <scope>NUCLEOTIDE SEQUENCE</scope>
    <source>
        <strain evidence="9">CBS 247.69</strain>
    </source>
</reference>
<keyword evidence="10" id="KW-1185">Reference proteome</keyword>
<evidence type="ECO:0000256" key="4">
    <source>
        <dbReference type="ARBA" id="ARBA00022989"/>
    </source>
</evidence>
<feature type="region of interest" description="Disordered" evidence="7">
    <location>
        <begin position="162"/>
        <end position="271"/>
    </location>
</feature>
<dbReference type="Proteomes" id="UP000807353">
    <property type="component" value="Unassembled WGS sequence"/>
</dbReference>
<accession>A0A9P6CH71</accession>
<evidence type="ECO:0000256" key="7">
    <source>
        <dbReference type="SAM" id="MobiDB-lite"/>
    </source>
</evidence>
<comment type="caution">
    <text evidence="9">The sequence shown here is derived from an EMBL/GenBank/DDBJ whole genome shotgun (WGS) entry which is preliminary data.</text>
</comment>
<comment type="subcellular location">
    <subcellularLocation>
        <location evidence="1">Membrane</location>
        <topology evidence="1">Single-pass membrane protein</topology>
    </subcellularLocation>
</comment>
<dbReference type="PANTHER" id="PTHR24269:SF16">
    <property type="entry name" value="PROTEIN SLG1"/>
    <property type="match status" value="1"/>
</dbReference>
<feature type="compositionally biased region" description="Acidic residues" evidence="7">
    <location>
        <begin position="258"/>
        <end position="271"/>
    </location>
</feature>
<dbReference type="InterPro" id="IPR002889">
    <property type="entry name" value="WSC_carb-bd"/>
</dbReference>
<name>A0A9P6CH71_9AGAR</name>
<dbReference type="Pfam" id="PF01822">
    <property type="entry name" value="WSC"/>
    <property type="match status" value="2"/>
</dbReference>
<protein>
    <submittedName>
        <fullName evidence="9">WSC domain-containing protein</fullName>
    </submittedName>
</protein>
<sequence>MTVESCLAFCTDAGTHYAGVENGNVRCDFAIQNPGVPAEDTECNVPCVGDPLETCGAGGRMNMYYDGTPDPIAVPAVDTWAYQGCFKDSAAARTLLQRLDGPGPITPEQCTTSCKAAGFTFAGFEFSLECWCGPELTNPILVDDSDCKMACAGDHTAFCGGSNRISIYKDTPEDPDPTTTADPTPTPTDPTTTDTPTPTDPTTTPTDPTTEPTPTPTDPTTDPVPTTTEPDPEPTTTDPTDPEPTTTEPTEPTTTDPTDPEPTEEPTPDEL</sequence>
<dbReference type="InterPro" id="IPR051836">
    <property type="entry name" value="Kremen_rcpt"/>
</dbReference>
<feature type="compositionally biased region" description="Low complexity" evidence="7">
    <location>
        <begin position="177"/>
        <end position="210"/>
    </location>
</feature>
<dbReference type="SMART" id="SM00321">
    <property type="entry name" value="WSC"/>
    <property type="match status" value="1"/>
</dbReference>
<keyword evidence="2" id="KW-0812">Transmembrane</keyword>
<evidence type="ECO:0000256" key="2">
    <source>
        <dbReference type="ARBA" id="ARBA00022692"/>
    </source>
</evidence>
<dbReference type="PANTHER" id="PTHR24269">
    <property type="entry name" value="KREMEN PROTEIN"/>
    <property type="match status" value="1"/>
</dbReference>